<dbReference type="PANTHER" id="PTHR11081:SF75">
    <property type="entry name" value="ENDONUCLEASE, PUTATIVE (AFU_ORTHOLOGUE AFUA_3G13260)-RELATED"/>
    <property type="match status" value="1"/>
</dbReference>
<keyword evidence="4" id="KW-1185">Reference proteome</keyword>
<dbReference type="GO" id="GO:0017108">
    <property type="term" value="F:5'-flap endonuclease activity"/>
    <property type="evidence" value="ECO:0007669"/>
    <property type="project" value="TreeGrafter"/>
</dbReference>
<dbReference type="Proteomes" id="UP001215280">
    <property type="component" value="Unassembled WGS sequence"/>
</dbReference>
<name>A0AAD7MY02_9AGAR</name>
<dbReference type="AlphaFoldDB" id="A0AAD7MY02"/>
<keyword evidence="1" id="KW-0812">Transmembrane</keyword>
<evidence type="ECO:0000256" key="1">
    <source>
        <dbReference type="SAM" id="Phobius"/>
    </source>
</evidence>
<comment type="caution">
    <text evidence="3">The sequence shown here is derived from an EMBL/GenBank/DDBJ whole genome shotgun (WGS) entry which is preliminary data.</text>
</comment>
<evidence type="ECO:0000313" key="4">
    <source>
        <dbReference type="Proteomes" id="UP001215280"/>
    </source>
</evidence>
<dbReference type="InterPro" id="IPR029060">
    <property type="entry name" value="PIN-like_dom_sf"/>
</dbReference>
<sequence length="304" mass="34160">MYQVERENPTNGHNTHSKALFYQLAHLLSLPINFVFVFDGAARRLYRRISRAHAGRSRLTARFQELIQVLGYQWYTAPGEAEAELGRLSQLKIIHAAMTSDANTLIFGTEELMIPPNQNDEDKIIVYTSSKIFITPGVRLRRGGLLLIALLTGDEIHNGLAGCGPSFAHAVAHGELGDLLMRVARDYSQFSEEFLEVLESWKLDLAEEFATDPHGYLGSKQMVLARLIMDSPSFPDLHVLYGYTSPITSWSENYSPPTYQSWAFLSQTWRKLQAFASFNLAGMPARFQAPLLNVYTPGLLCSRS</sequence>
<reference evidence="3" key="1">
    <citation type="submission" date="2023-03" db="EMBL/GenBank/DDBJ databases">
        <title>Massive genome expansion in bonnet fungi (Mycena s.s.) driven by repeated elements and novel gene families across ecological guilds.</title>
        <authorList>
            <consortium name="Lawrence Berkeley National Laboratory"/>
            <person name="Harder C.B."/>
            <person name="Miyauchi S."/>
            <person name="Viragh M."/>
            <person name="Kuo A."/>
            <person name="Thoen E."/>
            <person name="Andreopoulos B."/>
            <person name="Lu D."/>
            <person name="Skrede I."/>
            <person name="Drula E."/>
            <person name="Henrissat B."/>
            <person name="Morin E."/>
            <person name="Kohler A."/>
            <person name="Barry K."/>
            <person name="LaButti K."/>
            <person name="Morin E."/>
            <person name="Salamov A."/>
            <person name="Lipzen A."/>
            <person name="Mereny Z."/>
            <person name="Hegedus B."/>
            <person name="Baldrian P."/>
            <person name="Stursova M."/>
            <person name="Weitz H."/>
            <person name="Taylor A."/>
            <person name="Grigoriev I.V."/>
            <person name="Nagy L.G."/>
            <person name="Martin F."/>
            <person name="Kauserud H."/>
        </authorList>
    </citation>
    <scope>NUCLEOTIDE SEQUENCE</scope>
    <source>
        <strain evidence="3">CBHHK188m</strain>
    </source>
</reference>
<dbReference type="Gene3D" id="3.40.50.1010">
    <property type="entry name" value="5'-nuclease"/>
    <property type="match status" value="1"/>
</dbReference>
<accession>A0AAD7MY02</accession>
<feature type="domain" description="XPG-I" evidence="2">
    <location>
        <begin position="72"/>
        <end position="154"/>
    </location>
</feature>
<dbReference type="GO" id="GO:0006974">
    <property type="term" value="P:DNA damage response"/>
    <property type="evidence" value="ECO:0007669"/>
    <property type="project" value="UniProtKB-ARBA"/>
</dbReference>
<protein>
    <submittedName>
        <fullName evidence="3">PIN domain-like protein</fullName>
    </submittedName>
</protein>
<dbReference type="InterPro" id="IPR006084">
    <property type="entry name" value="XPG/Rad2"/>
</dbReference>
<dbReference type="PRINTS" id="PR00853">
    <property type="entry name" value="XPGRADSUPER"/>
</dbReference>
<keyword evidence="1" id="KW-0472">Membrane</keyword>
<feature type="transmembrane region" description="Helical" evidence="1">
    <location>
        <begin position="20"/>
        <end position="41"/>
    </location>
</feature>
<evidence type="ECO:0000259" key="2">
    <source>
        <dbReference type="Pfam" id="PF00867"/>
    </source>
</evidence>
<organism evidence="3 4">
    <name type="scientific">Mycena maculata</name>
    <dbReference type="NCBI Taxonomy" id="230809"/>
    <lineage>
        <taxon>Eukaryota</taxon>
        <taxon>Fungi</taxon>
        <taxon>Dikarya</taxon>
        <taxon>Basidiomycota</taxon>
        <taxon>Agaricomycotina</taxon>
        <taxon>Agaricomycetes</taxon>
        <taxon>Agaricomycetidae</taxon>
        <taxon>Agaricales</taxon>
        <taxon>Marasmiineae</taxon>
        <taxon>Mycenaceae</taxon>
        <taxon>Mycena</taxon>
    </lineage>
</organism>
<keyword evidence="1" id="KW-1133">Transmembrane helix</keyword>
<proteinExistence type="predicted"/>
<dbReference type="EMBL" id="JARJLG010000146">
    <property type="protein sequence ID" value="KAJ7736977.1"/>
    <property type="molecule type" value="Genomic_DNA"/>
</dbReference>
<gene>
    <name evidence="3" type="ORF">DFH07DRAFT_96420</name>
</gene>
<dbReference type="SUPFAM" id="SSF88723">
    <property type="entry name" value="PIN domain-like"/>
    <property type="match status" value="1"/>
</dbReference>
<evidence type="ECO:0000313" key="3">
    <source>
        <dbReference type="EMBL" id="KAJ7736977.1"/>
    </source>
</evidence>
<dbReference type="PANTHER" id="PTHR11081">
    <property type="entry name" value="FLAP ENDONUCLEASE FAMILY MEMBER"/>
    <property type="match status" value="1"/>
</dbReference>
<dbReference type="Pfam" id="PF00867">
    <property type="entry name" value="XPG_I"/>
    <property type="match status" value="1"/>
</dbReference>
<dbReference type="InterPro" id="IPR006086">
    <property type="entry name" value="XPG-I_dom"/>
</dbReference>